<gene>
    <name evidence="1" type="ordered locus">syc0736_c</name>
</gene>
<dbReference type="EMBL" id="AP008231">
    <property type="protein sequence ID" value="BAD78926.1"/>
    <property type="molecule type" value="Genomic_DNA"/>
</dbReference>
<organism evidence="1 2">
    <name type="scientific">Synechococcus sp. (strain ATCC 27144 / PCC 6301 / SAUG 1402/1)</name>
    <name type="common">Anacystis nidulans</name>
    <dbReference type="NCBI Taxonomy" id="269084"/>
    <lineage>
        <taxon>Bacteria</taxon>
        <taxon>Bacillati</taxon>
        <taxon>Cyanobacteriota</taxon>
        <taxon>Cyanophyceae</taxon>
        <taxon>Synechococcales</taxon>
        <taxon>Synechococcaceae</taxon>
        <taxon>Synechococcus</taxon>
    </lineage>
</organism>
<evidence type="ECO:0000313" key="1">
    <source>
        <dbReference type="EMBL" id="BAD78926.1"/>
    </source>
</evidence>
<dbReference type="AlphaFoldDB" id="A0A0H3K467"/>
<accession>A0A0H3K467</accession>
<evidence type="ECO:0000313" key="2">
    <source>
        <dbReference type="Proteomes" id="UP000001175"/>
    </source>
</evidence>
<reference evidence="1 2" key="1">
    <citation type="journal article" date="2007" name="Photosyn. Res.">
        <title>Complete nucleotide sequence of the freshwater unicellular cyanobacterium Synechococcus elongatus PCC 6301 chromosome: gene content and organization.</title>
        <authorList>
            <person name="Sugita C."/>
            <person name="Ogata K."/>
            <person name="Shikata M."/>
            <person name="Jikuya H."/>
            <person name="Takano J."/>
            <person name="Furumichi M."/>
            <person name="Kanehisa M."/>
            <person name="Omata T."/>
            <person name="Sugiura M."/>
            <person name="Sugita M."/>
        </authorList>
    </citation>
    <scope>NUCLEOTIDE SEQUENCE [LARGE SCALE GENOMIC DNA]</scope>
    <source>
        <strain evidence="2">ATCC 27144 / PCC 6301 / SAUG 1402/1</strain>
    </source>
</reference>
<name>A0A0H3K467_SYNP6</name>
<sequence>MPIAAMQQAIETLLGVALKRFPPEVQAQLQPCFDTLQTGIQAIVASSNPT</sequence>
<proteinExistence type="predicted"/>
<protein>
    <submittedName>
        <fullName evidence="1">Uncharacterized protein</fullName>
    </submittedName>
</protein>
<dbReference type="Proteomes" id="UP000001175">
    <property type="component" value="Chromosome"/>
</dbReference>
<dbReference type="KEGG" id="syc:syc0736_c"/>